<evidence type="ECO:0000313" key="3">
    <source>
        <dbReference type="Proteomes" id="UP000237104"/>
    </source>
</evidence>
<organism evidence="2 3">
    <name type="scientific">Cryobacterium zongtaii</name>
    <dbReference type="NCBI Taxonomy" id="1259217"/>
    <lineage>
        <taxon>Bacteria</taxon>
        <taxon>Bacillati</taxon>
        <taxon>Actinomycetota</taxon>
        <taxon>Actinomycetes</taxon>
        <taxon>Micrococcales</taxon>
        <taxon>Microbacteriaceae</taxon>
        <taxon>Cryobacterium</taxon>
    </lineage>
</organism>
<dbReference type="EMBL" id="PPXF01000011">
    <property type="protein sequence ID" value="POH71250.1"/>
    <property type="molecule type" value="Genomic_DNA"/>
</dbReference>
<feature type="transmembrane region" description="Helical" evidence="1">
    <location>
        <begin position="6"/>
        <end position="31"/>
    </location>
</feature>
<comment type="caution">
    <text evidence="2">The sequence shown here is derived from an EMBL/GenBank/DDBJ whole genome shotgun (WGS) entry which is preliminary data.</text>
</comment>
<accession>A0A2S3ZPW6</accession>
<keyword evidence="1" id="KW-1133">Transmembrane helix</keyword>
<keyword evidence="1" id="KW-0472">Membrane</keyword>
<protein>
    <submittedName>
        <fullName evidence="2">Uncharacterized protein</fullName>
    </submittedName>
</protein>
<sequence length="78" mass="8849">MDIVQLLSSAFALLLVVVGVAVVWAVFWQLLKIRRAARTARKELDIENRIRLNMQAQGFNENEIRDAVQHLGSGHHSK</sequence>
<proteinExistence type="predicted"/>
<reference evidence="2 3" key="1">
    <citation type="submission" date="2018-01" db="EMBL/GenBank/DDBJ databases">
        <title>Cryobacterium sp. nov., from glaciers in China.</title>
        <authorList>
            <person name="Liu Q."/>
            <person name="Xin Y.-H."/>
        </authorList>
    </citation>
    <scope>NUCLEOTIDE SEQUENCE [LARGE SCALE GENOMIC DNA]</scope>
    <source>
        <strain evidence="2 3">TMB1-8</strain>
    </source>
</reference>
<keyword evidence="1" id="KW-0812">Transmembrane</keyword>
<evidence type="ECO:0000256" key="1">
    <source>
        <dbReference type="SAM" id="Phobius"/>
    </source>
</evidence>
<name>A0A2S3ZPW6_9MICO</name>
<evidence type="ECO:0000313" key="2">
    <source>
        <dbReference type="EMBL" id="POH71250.1"/>
    </source>
</evidence>
<dbReference type="AlphaFoldDB" id="A0A2S3ZPW6"/>
<gene>
    <name evidence="2" type="ORF">C3B59_01190</name>
</gene>
<dbReference type="Proteomes" id="UP000237104">
    <property type="component" value="Unassembled WGS sequence"/>
</dbReference>